<gene>
    <name evidence="2" type="ORF">BCR43DRAFT_497358</name>
</gene>
<dbReference type="AlphaFoldDB" id="A0A1X2H212"/>
<protein>
    <submittedName>
        <fullName evidence="2">Uncharacterized protein</fullName>
    </submittedName>
</protein>
<organism evidence="2 3">
    <name type="scientific">Syncephalastrum racemosum</name>
    <name type="common">Filamentous fungus</name>
    <dbReference type="NCBI Taxonomy" id="13706"/>
    <lineage>
        <taxon>Eukaryota</taxon>
        <taxon>Fungi</taxon>
        <taxon>Fungi incertae sedis</taxon>
        <taxon>Mucoromycota</taxon>
        <taxon>Mucoromycotina</taxon>
        <taxon>Mucoromycetes</taxon>
        <taxon>Mucorales</taxon>
        <taxon>Syncephalastraceae</taxon>
        <taxon>Syncephalastrum</taxon>
    </lineage>
</organism>
<dbReference type="EMBL" id="MCGN01000010">
    <property type="protein sequence ID" value="ORY91832.1"/>
    <property type="molecule type" value="Genomic_DNA"/>
</dbReference>
<dbReference type="InParanoid" id="A0A1X2H212"/>
<feature type="compositionally biased region" description="Low complexity" evidence="1">
    <location>
        <begin position="11"/>
        <end position="27"/>
    </location>
</feature>
<feature type="region of interest" description="Disordered" evidence="1">
    <location>
        <begin position="1"/>
        <end position="27"/>
    </location>
</feature>
<proteinExistence type="predicted"/>
<evidence type="ECO:0000313" key="2">
    <source>
        <dbReference type="EMBL" id="ORY91832.1"/>
    </source>
</evidence>
<accession>A0A1X2H212</accession>
<comment type="caution">
    <text evidence="2">The sequence shown here is derived from an EMBL/GenBank/DDBJ whole genome shotgun (WGS) entry which is preliminary data.</text>
</comment>
<name>A0A1X2H212_SYNRA</name>
<evidence type="ECO:0000313" key="3">
    <source>
        <dbReference type="Proteomes" id="UP000242180"/>
    </source>
</evidence>
<dbReference type="Proteomes" id="UP000242180">
    <property type="component" value="Unassembled WGS sequence"/>
</dbReference>
<evidence type="ECO:0000256" key="1">
    <source>
        <dbReference type="SAM" id="MobiDB-lite"/>
    </source>
</evidence>
<feature type="region of interest" description="Disordered" evidence="1">
    <location>
        <begin position="51"/>
        <end position="70"/>
    </location>
</feature>
<keyword evidence="3" id="KW-1185">Reference proteome</keyword>
<reference evidence="2 3" key="1">
    <citation type="submission" date="2016-07" db="EMBL/GenBank/DDBJ databases">
        <title>Pervasive Adenine N6-methylation of Active Genes in Fungi.</title>
        <authorList>
            <consortium name="DOE Joint Genome Institute"/>
            <person name="Mondo S.J."/>
            <person name="Dannebaum R.O."/>
            <person name="Kuo R.C."/>
            <person name="Labutti K."/>
            <person name="Haridas S."/>
            <person name="Kuo A."/>
            <person name="Salamov A."/>
            <person name="Ahrendt S.R."/>
            <person name="Lipzen A."/>
            <person name="Sullivan W."/>
            <person name="Andreopoulos W.B."/>
            <person name="Clum A."/>
            <person name="Lindquist E."/>
            <person name="Daum C."/>
            <person name="Ramamoorthy G.K."/>
            <person name="Gryganskyi A."/>
            <person name="Culley D."/>
            <person name="Magnuson J.K."/>
            <person name="James T.Y."/>
            <person name="O'Malley M.A."/>
            <person name="Stajich J.E."/>
            <person name="Spatafora J.W."/>
            <person name="Visel A."/>
            <person name="Grigoriev I.V."/>
        </authorList>
    </citation>
    <scope>NUCLEOTIDE SEQUENCE [LARGE SCALE GENOMIC DNA]</scope>
    <source>
        <strain evidence="2 3">NRRL 2496</strain>
    </source>
</reference>
<feature type="compositionally biased region" description="Polar residues" evidence="1">
    <location>
        <begin position="1"/>
        <end position="10"/>
    </location>
</feature>
<sequence length="70" mass="7637">MLQRSPTVLTSVSASASASSGSSASYSPQPLYRILLLQLPNHHRRTRRVMSHMEPSATVVHPYSPPPTLP</sequence>